<comment type="caution">
    <text evidence="4">The sequence shown here is derived from an EMBL/GenBank/DDBJ whole genome shotgun (WGS) entry which is preliminary data.</text>
</comment>
<protein>
    <recommendedName>
        <fullName evidence="3">DUF6534 domain-containing protein</fullName>
    </recommendedName>
</protein>
<evidence type="ECO:0000259" key="3">
    <source>
        <dbReference type="Pfam" id="PF20152"/>
    </source>
</evidence>
<dbReference type="EMBL" id="JH711580">
    <property type="protein sequence ID" value="EIW80012.1"/>
    <property type="molecule type" value="Genomic_DNA"/>
</dbReference>
<dbReference type="PANTHER" id="PTHR40465">
    <property type="entry name" value="CHROMOSOME 1, WHOLE GENOME SHOTGUN SEQUENCE"/>
    <property type="match status" value="1"/>
</dbReference>
<keyword evidence="2" id="KW-1133">Transmembrane helix</keyword>
<keyword evidence="2" id="KW-0812">Transmembrane</keyword>
<proteinExistence type="predicted"/>
<gene>
    <name evidence="4" type="ORF">CONPUDRAFT_145054</name>
</gene>
<dbReference type="OMA" id="NTAAYKH"/>
<feature type="region of interest" description="Disordered" evidence="1">
    <location>
        <begin position="313"/>
        <end position="352"/>
    </location>
</feature>
<dbReference type="KEGG" id="cput:CONPUDRAFT_145054"/>
<dbReference type="RefSeq" id="XP_007770312.1">
    <property type="nucleotide sequence ID" value="XM_007772122.1"/>
</dbReference>
<evidence type="ECO:0000256" key="2">
    <source>
        <dbReference type="SAM" id="Phobius"/>
    </source>
</evidence>
<dbReference type="PANTHER" id="PTHR40465:SF1">
    <property type="entry name" value="DUF6534 DOMAIN-CONTAINING PROTEIN"/>
    <property type="match status" value="1"/>
</dbReference>
<accession>A0A5M3ML99</accession>
<evidence type="ECO:0000313" key="4">
    <source>
        <dbReference type="EMBL" id="EIW80012.1"/>
    </source>
</evidence>
<name>A0A5M3ML99_CONPW</name>
<keyword evidence="5" id="KW-1185">Reference proteome</keyword>
<feature type="transmembrane region" description="Helical" evidence="2">
    <location>
        <begin position="195"/>
        <end position="218"/>
    </location>
</feature>
<dbReference type="Pfam" id="PF20152">
    <property type="entry name" value="DUF6534"/>
    <property type="match status" value="1"/>
</dbReference>
<sequence>MANPAEAAQGPILIGIFINLILYGVRCAQAFIYWTTFKKDRMSMQLFVGLLLVADTVKVVFDMIYIYDGLVIHFGDDSYIAVANWLFNTDPALNGIIGAMVQAFFAWRVKQLTRNNWAFGAIVFFLITEGLCGVGTAIACQIVPNFRDFQRFEAIVILWLASATICDCIVAASLVYHLQTQRQGFSGSDSIIDKIITLTVQTGMITAIWATIDLVLFLTNRDGYHLIFNYNLCNLYSNCLMSTLNARTYFRDAIESGRPSMSAHTRKSSMANVKDLMGRPSYNPRRSRILVEVESQRVVETAKAGTMDYEIGVDTTSSDKTQSLIEPPSPASPTERAYKERWAGKRTSFLET</sequence>
<dbReference type="InterPro" id="IPR045339">
    <property type="entry name" value="DUF6534"/>
</dbReference>
<feature type="transmembrane region" description="Helical" evidence="2">
    <location>
        <begin position="117"/>
        <end position="143"/>
    </location>
</feature>
<feature type="transmembrane region" description="Helical" evidence="2">
    <location>
        <begin position="46"/>
        <end position="67"/>
    </location>
</feature>
<feature type="transmembrane region" description="Helical" evidence="2">
    <location>
        <begin position="12"/>
        <end position="34"/>
    </location>
</feature>
<keyword evidence="2" id="KW-0472">Membrane</keyword>
<feature type="domain" description="DUF6534" evidence="3">
    <location>
        <begin position="163"/>
        <end position="248"/>
    </location>
</feature>
<feature type="transmembrane region" description="Helical" evidence="2">
    <location>
        <begin position="155"/>
        <end position="175"/>
    </location>
</feature>
<feature type="compositionally biased region" description="Polar residues" evidence="1">
    <location>
        <begin position="314"/>
        <end position="324"/>
    </location>
</feature>
<evidence type="ECO:0000313" key="5">
    <source>
        <dbReference type="Proteomes" id="UP000053558"/>
    </source>
</evidence>
<evidence type="ECO:0000256" key="1">
    <source>
        <dbReference type="SAM" id="MobiDB-lite"/>
    </source>
</evidence>
<dbReference type="OrthoDB" id="2526919at2759"/>
<dbReference type="Proteomes" id="UP000053558">
    <property type="component" value="Unassembled WGS sequence"/>
</dbReference>
<dbReference type="AlphaFoldDB" id="A0A5M3ML99"/>
<reference evidence="5" key="1">
    <citation type="journal article" date="2012" name="Science">
        <title>The Paleozoic origin of enzymatic lignin decomposition reconstructed from 31 fungal genomes.</title>
        <authorList>
            <person name="Floudas D."/>
            <person name="Binder M."/>
            <person name="Riley R."/>
            <person name="Barry K."/>
            <person name="Blanchette R.A."/>
            <person name="Henrissat B."/>
            <person name="Martinez A.T."/>
            <person name="Otillar R."/>
            <person name="Spatafora J.W."/>
            <person name="Yadav J.S."/>
            <person name="Aerts A."/>
            <person name="Benoit I."/>
            <person name="Boyd A."/>
            <person name="Carlson A."/>
            <person name="Copeland A."/>
            <person name="Coutinho P.M."/>
            <person name="de Vries R.P."/>
            <person name="Ferreira P."/>
            <person name="Findley K."/>
            <person name="Foster B."/>
            <person name="Gaskell J."/>
            <person name="Glotzer D."/>
            <person name="Gorecki P."/>
            <person name="Heitman J."/>
            <person name="Hesse C."/>
            <person name="Hori C."/>
            <person name="Igarashi K."/>
            <person name="Jurgens J.A."/>
            <person name="Kallen N."/>
            <person name="Kersten P."/>
            <person name="Kohler A."/>
            <person name="Kuees U."/>
            <person name="Kumar T.K.A."/>
            <person name="Kuo A."/>
            <person name="LaButti K."/>
            <person name="Larrondo L.F."/>
            <person name="Lindquist E."/>
            <person name="Ling A."/>
            <person name="Lombard V."/>
            <person name="Lucas S."/>
            <person name="Lundell T."/>
            <person name="Martin R."/>
            <person name="McLaughlin D.J."/>
            <person name="Morgenstern I."/>
            <person name="Morin E."/>
            <person name="Murat C."/>
            <person name="Nagy L.G."/>
            <person name="Nolan M."/>
            <person name="Ohm R.A."/>
            <person name="Patyshakuliyeva A."/>
            <person name="Rokas A."/>
            <person name="Ruiz-Duenas F.J."/>
            <person name="Sabat G."/>
            <person name="Salamov A."/>
            <person name="Samejima M."/>
            <person name="Schmutz J."/>
            <person name="Slot J.C."/>
            <person name="St John F."/>
            <person name="Stenlid J."/>
            <person name="Sun H."/>
            <person name="Sun S."/>
            <person name="Syed K."/>
            <person name="Tsang A."/>
            <person name="Wiebenga A."/>
            <person name="Young D."/>
            <person name="Pisabarro A."/>
            <person name="Eastwood D.C."/>
            <person name="Martin F."/>
            <person name="Cullen D."/>
            <person name="Grigoriev I.V."/>
            <person name="Hibbett D.S."/>
        </authorList>
    </citation>
    <scope>NUCLEOTIDE SEQUENCE [LARGE SCALE GENOMIC DNA]</scope>
    <source>
        <strain evidence="5">RWD-64-598 SS2</strain>
    </source>
</reference>
<dbReference type="GeneID" id="19202026"/>
<organism evidence="4 5">
    <name type="scientific">Coniophora puteana (strain RWD-64-598)</name>
    <name type="common">Brown rot fungus</name>
    <dbReference type="NCBI Taxonomy" id="741705"/>
    <lineage>
        <taxon>Eukaryota</taxon>
        <taxon>Fungi</taxon>
        <taxon>Dikarya</taxon>
        <taxon>Basidiomycota</taxon>
        <taxon>Agaricomycotina</taxon>
        <taxon>Agaricomycetes</taxon>
        <taxon>Agaricomycetidae</taxon>
        <taxon>Boletales</taxon>
        <taxon>Coniophorineae</taxon>
        <taxon>Coniophoraceae</taxon>
        <taxon>Coniophora</taxon>
    </lineage>
</organism>